<keyword evidence="13" id="KW-1185">Reference proteome</keyword>
<dbReference type="PROSITE" id="PS50011">
    <property type="entry name" value="PROTEIN_KINASE_DOM"/>
    <property type="match status" value="1"/>
</dbReference>
<feature type="compositionally biased region" description="Basic and acidic residues" evidence="9">
    <location>
        <begin position="213"/>
        <end position="232"/>
    </location>
</feature>
<feature type="compositionally biased region" description="Basic and acidic residues" evidence="9">
    <location>
        <begin position="123"/>
        <end position="133"/>
    </location>
</feature>
<evidence type="ECO:0000313" key="13">
    <source>
        <dbReference type="Proteomes" id="UP000183809"/>
    </source>
</evidence>
<evidence type="ECO:0000256" key="3">
    <source>
        <dbReference type="ARBA" id="ARBA00022679"/>
    </source>
</evidence>
<feature type="compositionally biased region" description="Basic residues" evidence="9">
    <location>
        <begin position="909"/>
        <end position="921"/>
    </location>
</feature>
<evidence type="ECO:0000256" key="6">
    <source>
        <dbReference type="ARBA" id="ARBA00022840"/>
    </source>
</evidence>
<dbReference type="Gene3D" id="1.10.510.10">
    <property type="entry name" value="Transferase(Phosphotransferase) domain 1"/>
    <property type="match status" value="1"/>
</dbReference>
<dbReference type="STRING" id="236234.A0A1J9S9A9"/>
<dbReference type="InterPro" id="IPR059233">
    <property type="entry name" value="MobB_NdrA/B/Cbk1"/>
</dbReference>
<feature type="compositionally biased region" description="Low complexity" evidence="9">
    <location>
        <begin position="1"/>
        <end position="16"/>
    </location>
</feature>
<feature type="region of interest" description="Disordered" evidence="9">
    <location>
        <begin position="119"/>
        <end position="237"/>
    </location>
</feature>
<comment type="catalytic activity">
    <reaction evidence="8">
        <text>L-seryl-[protein] + ATP = O-phospho-L-seryl-[protein] + ADP + H(+)</text>
        <dbReference type="Rhea" id="RHEA:17989"/>
        <dbReference type="Rhea" id="RHEA-COMP:9863"/>
        <dbReference type="Rhea" id="RHEA-COMP:11604"/>
        <dbReference type="ChEBI" id="CHEBI:15378"/>
        <dbReference type="ChEBI" id="CHEBI:29999"/>
        <dbReference type="ChEBI" id="CHEBI:30616"/>
        <dbReference type="ChEBI" id="CHEBI:83421"/>
        <dbReference type="ChEBI" id="CHEBI:456216"/>
        <dbReference type="EC" id="2.7.11.1"/>
    </reaction>
</comment>
<gene>
    <name evidence="12" type="ORF">BKCO1_8000144</name>
</gene>
<keyword evidence="5 12" id="KW-0418">Kinase</keyword>
<evidence type="ECO:0000256" key="7">
    <source>
        <dbReference type="ARBA" id="ARBA00047899"/>
    </source>
</evidence>
<reference evidence="12 13" key="1">
    <citation type="submission" date="2016-10" db="EMBL/GenBank/DDBJ databases">
        <title>Proteomics and genomics reveal pathogen-plant mechanisms compatible with a hemibiotrophic lifestyle of Diplodia corticola.</title>
        <authorList>
            <person name="Fernandes I."/>
            <person name="De Jonge R."/>
            <person name="Van De Peer Y."/>
            <person name="Devreese B."/>
            <person name="Alves A."/>
            <person name="Esteves A.C."/>
        </authorList>
    </citation>
    <scope>NUCLEOTIDE SEQUENCE [LARGE SCALE GENOMIC DNA]</scope>
    <source>
        <strain evidence="12 13">CBS 112549</strain>
    </source>
</reference>
<dbReference type="SMART" id="SM00220">
    <property type="entry name" value="S_TKc"/>
    <property type="match status" value="1"/>
</dbReference>
<dbReference type="GO" id="GO:0004674">
    <property type="term" value="F:protein serine/threonine kinase activity"/>
    <property type="evidence" value="ECO:0007669"/>
    <property type="project" value="UniProtKB-KW"/>
</dbReference>
<sequence length="976" mass="109826">MELSSDDSPTSSVSTSLGLEAGTPATLASGPSQLEVGSCAICGASKGRCEQEQAEEGALTLGQRICDNASHGPHVCNASLSVAAVRLPPYLYSDMTFHFNYPYKKRTVIHRRPVRRPSIFFGRSRDDNAKGNDSRSVSTPAAPQGSQDRQEPPLGPLSQVSSIPTTSSPGRSISLSPLESASTAPTSVDACSSSFGSRLGVPKSNSPTPSSDARGKRVERAKGSDETTRTELHGSPNPCFPFEYREDHLIKPSICTIEAAAAAKVYFETYFNTLLSPEPTPRQERGRLLESQLVLQPMPEEEKAEMLKQWLLQESHHLRQTRALKSKCLVRSRTKGISIAGYEVVRVLGKGSFGVVRLVREKQPPRLRVPSTEQTESDIERLDGNDDERGGSDSSKNSRRVYAMKVIRKSEMLRNCQEGHLRAERDFLVASENSRWVVPLVASFQDNANLYLVMEYMVGGDFLGLLVRKDILDESTARWYIAEMILCVEEAHRMQWIHRDIKPDNFLITASGHLKISDFGLAFDGHWSHSQAYFNEKRYSLLKKFSIDVRGDDQDVAEGSSLEPRSPGFSNMFGRSQRRQSMFHLNNQPAKEPPGKEDNPVLWMNRHQKRRLAKSIVGTSQYMAPEVIRGEEYDGRCDWWSIGIILYECLYGQTPFYCQDRKDTKQKIVHHHHFLGFPQDQRWGGAPSERIPLAPVTYSAIDLMKSLITDKEIRLSSQHYRENDIRHDCLPRYHQRSHHRSFSMRSPAASGLQNASNVPMNAILGTPQRYVSGSFNTPTQPNHRRFFVFADDAHEIKGHVFFHGIQWDRLHLMRPPFVPHIRAGQELTKYFDDETQILSSGSDAADPDSDSTLSVDDELQPRNKEVGEGEDRTDLCEAAGLLETNSEKGKGKGKVGEKEKEASTEKGKNRAKKTKEKRRARDKLLRDPGVRRQVMEVRKNGAFLGYTYRRPREVMRRRTCTKGDDVGFFAPPAWAC</sequence>
<evidence type="ECO:0000256" key="2">
    <source>
        <dbReference type="ARBA" id="ARBA00022527"/>
    </source>
</evidence>
<protein>
    <recommendedName>
        <fullName evidence="1">non-specific serine/threonine protein kinase</fullName>
        <ecNumber evidence="1">2.7.11.1</ecNumber>
    </recommendedName>
</protein>
<dbReference type="InterPro" id="IPR000719">
    <property type="entry name" value="Prot_kinase_dom"/>
</dbReference>
<evidence type="ECO:0000256" key="4">
    <source>
        <dbReference type="ARBA" id="ARBA00022741"/>
    </source>
</evidence>
<keyword evidence="6" id="KW-0067">ATP-binding</keyword>
<keyword evidence="2" id="KW-0723">Serine/threonine-protein kinase</keyword>
<dbReference type="AlphaFoldDB" id="A0A1J9S9A9"/>
<evidence type="ECO:0000256" key="8">
    <source>
        <dbReference type="ARBA" id="ARBA00048679"/>
    </source>
</evidence>
<evidence type="ECO:0000256" key="5">
    <source>
        <dbReference type="ARBA" id="ARBA00022777"/>
    </source>
</evidence>
<feature type="region of interest" description="Disordered" evidence="9">
    <location>
        <begin position="1"/>
        <end position="29"/>
    </location>
</feature>
<feature type="compositionally biased region" description="Polar residues" evidence="9">
    <location>
        <begin position="134"/>
        <end position="147"/>
    </location>
</feature>
<feature type="compositionally biased region" description="Polar residues" evidence="9">
    <location>
        <begin position="158"/>
        <end position="196"/>
    </location>
</feature>
<dbReference type="InterPro" id="IPR011009">
    <property type="entry name" value="Kinase-like_dom_sf"/>
</dbReference>
<dbReference type="OrthoDB" id="3638488at2759"/>
<dbReference type="PROSITE" id="PS51285">
    <property type="entry name" value="AGC_KINASE_CTER"/>
    <property type="match status" value="1"/>
</dbReference>
<feature type="domain" description="Protein kinase" evidence="10">
    <location>
        <begin position="342"/>
        <end position="730"/>
    </location>
</feature>
<evidence type="ECO:0000259" key="10">
    <source>
        <dbReference type="PROSITE" id="PS50011"/>
    </source>
</evidence>
<evidence type="ECO:0000259" key="11">
    <source>
        <dbReference type="PROSITE" id="PS51285"/>
    </source>
</evidence>
<proteinExistence type="predicted"/>
<accession>A0A1J9S9A9</accession>
<name>A0A1J9S9A9_9PEZI</name>
<evidence type="ECO:0000256" key="9">
    <source>
        <dbReference type="SAM" id="MobiDB-lite"/>
    </source>
</evidence>
<feature type="domain" description="AGC-kinase C-terminal" evidence="11">
    <location>
        <begin position="803"/>
        <end position="958"/>
    </location>
</feature>
<feature type="compositionally biased region" description="Basic and acidic residues" evidence="9">
    <location>
        <begin position="885"/>
        <end position="908"/>
    </location>
</feature>
<evidence type="ECO:0000313" key="12">
    <source>
        <dbReference type="EMBL" id="OJD37087.1"/>
    </source>
</evidence>
<dbReference type="EC" id="2.7.11.1" evidence="1"/>
<dbReference type="Proteomes" id="UP000183809">
    <property type="component" value="Unassembled WGS sequence"/>
</dbReference>
<dbReference type="GeneID" id="31019503"/>
<feature type="compositionally biased region" description="Basic and acidic residues" evidence="9">
    <location>
        <begin position="378"/>
        <end position="391"/>
    </location>
</feature>
<dbReference type="Pfam" id="PF00069">
    <property type="entry name" value="Pkinase"/>
    <property type="match status" value="2"/>
</dbReference>
<feature type="region of interest" description="Disordered" evidence="9">
    <location>
        <begin position="366"/>
        <end position="397"/>
    </location>
</feature>
<comment type="catalytic activity">
    <reaction evidence="7">
        <text>L-threonyl-[protein] + ATP = O-phospho-L-threonyl-[protein] + ADP + H(+)</text>
        <dbReference type="Rhea" id="RHEA:46608"/>
        <dbReference type="Rhea" id="RHEA-COMP:11060"/>
        <dbReference type="Rhea" id="RHEA-COMP:11605"/>
        <dbReference type="ChEBI" id="CHEBI:15378"/>
        <dbReference type="ChEBI" id="CHEBI:30013"/>
        <dbReference type="ChEBI" id="CHEBI:30616"/>
        <dbReference type="ChEBI" id="CHEBI:61977"/>
        <dbReference type="ChEBI" id="CHEBI:456216"/>
        <dbReference type="EC" id="2.7.11.1"/>
    </reaction>
</comment>
<organism evidence="12 13">
    <name type="scientific">Diplodia corticola</name>
    <dbReference type="NCBI Taxonomy" id="236234"/>
    <lineage>
        <taxon>Eukaryota</taxon>
        <taxon>Fungi</taxon>
        <taxon>Dikarya</taxon>
        <taxon>Ascomycota</taxon>
        <taxon>Pezizomycotina</taxon>
        <taxon>Dothideomycetes</taxon>
        <taxon>Dothideomycetes incertae sedis</taxon>
        <taxon>Botryosphaeriales</taxon>
        <taxon>Botryosphaeriaceae</taxon>
        <taxon>Diplodia</taxon>
    </lineage>
</organism>
<evidence type="ECO:0000256" key="1">
    <source>
        <dbReference type="ARBA" id="ARBA00012513"/>
    </source>
</evidence>
<keyword evidence="3" id="KW-0808">Transferase</keyword>
<feature type="compositionally biased region" description="Basic and acidic residues" evidence="9">
    <location>
        <begin position="859"/>
        <end position="875"/>
    </location>
</feature>
<dbReference type="RefSeq" id="XP_020133328.1">
    <property type="nucleotide sequence ID" value="XM_020279241.1"/>
</dbReference>
<feature type="region of interest" description="Disordered" evidence="9">
    <location>
        <begin position="838"/>
        <end position="921"/>
    </location>
</feature>
<dbReference type="GO" id="GO:0035556">
    <property type="term" value="P:intracellular signal transduction"/>
    <property type="evidence" value="ECO:0007669"/>
    <property type="project" value="TreeGrafter"/>
</dbReference>
<dbReference type="Gene3D" id="3.30.200.20">
    <property type="entry name" value="Phosphorylase Kinase, domain 1"/>
    <property type="match status" value="1"/>
</dbReference>
<dbReference type="PANTHER" id="PTHR24356">
    <property type="entry name" value="SERINE/THREONINE-PROTEIN KINASE"/>
    <property type="match status" value="1"/>
</dbReference>
<dbReference type="SUPFAM" id="SSF56112">
    <property type="entry name" value="Protein kinase-like (PK-like)"/>
    <property type="match status" value="1"/>
</dbReference>
<dbReference type="PANTHER" id="PTHR24356:SF400">
    <property type="entry name" value="SERINE_THREONINE-PROTEIN KINASE CBK1"/>
    <property type="match status" value="1"/>
</dbReference>
<dbReference type="InterPro" id="IPR050236">
    <property type="entry name" value="Ser_Thr_kinase_AGC"/>
</dbReference>
<keyword evidence="4" id="KW-0547">Nucleotide-binding</keyword>
<dbReference type="SMART" id="SM00133">
    <property type="entry name" value="S_TK_X"/>
    <property type="match status" value="1"/>
</dbReference>
<comment type="caution">
    <text evidence="12">The sequence shown here is derived from an EMBL/GenBank/DDBJ whole genome shotgun (WGS) entry which is preliminary data.</text>
</comment>
<dbReference type="EMBL" id="MNUE01000008">
    <property type="protein sequence ID" value="OJD37087.1"/>
    <property type="molecule type" value="Genomic_DNA"/>
</dbReference>
<dbReference type="CDD" id="cd21742">
    <property type="entry name" value="MobB_NDR_LATS-like"/>
    <property type="match status" value="1"/>
</dbReference>
<dbReference type="GO" id="GO:0005524">
    <property type="term" value="F:ATP binding"/>
    <property type="evidence" value="ECO:0007669"/>
    <property type="project" value="UniProtKB-KW"/>
</dbReference>
<dbReference type="InterPro" id="IPR000961">
    <property type="entry name" value="AGC-kinase_C"/>
</dbReference>